<dbReference type="Gene3D" id="3.40.190.290">
    <property type="match status" value="1"/>
</dbReference>
<dbReference type="Pfam" id="PF00126">
    <property type="entry name" value="HTH_1"/>
    <property type="match status" value="1"/>
</dbReference>
<evidence type="ECO:0000313" key="6">
    <source>
        <dbReference type="EMBL" id="NMH80848.1"/>
    </source>
</evidence>
<comment type="caution">
    <text evidence="6">The sequence shown here is derived from an EMBL/GenBank/DDBJ whole genome shotgun (WGS) entry which is preliminary data.</text>
</comment>
<evidence type="ECO:0000313" key="7">
    <source>
        <dbReference type="Proteomes" id="UP001296706"/>
    </source>
</evidence>
<evidence type="ECO:0000259" key="5">
    <source>
        <dbReference type="PROSITE" id="PS50931"/>
    </source>
</evidence>
<dbReference type="RefSeq" id="WP_169398898.1">
    <property type="nucleotide sequence ID" value="NZ_BAAAJH010000018.1"/>
</dbReference>
<keyword evidence="4" id="KW-0804">Transcription</keyword>
<dbReference type="Pfam" id="PF03466">
    <property type="entry name" value="LysR_substrate"/>
    <property type="match status" value="1"/>
</dbReference>
<name>A0ABX1RKH0_9PSEU</name>
<organism evidence="6 7">
    <name type="scientific">Pseudonocardia xinjiangensis</name>
    <dbReference type="NCBI Taxonomy" id="75289"/>
    <lineage>
        <taxon>Bacteria</taxon>
        <taxon>Bacillati</taxon>
        <taxon>Actinomycetota</taxon>
        <taxon>Actinomycetes</taxon>
        <taxon>Pseudonocardiales</taxon>
        <taxon>Pseudonocardiaceae</taxon>
        <taxon>Pseudonocardia</taxon>
    </lineage>
</organism>
<feature type="domain" description="HTH lysR-type" evidence="5">
    <location>
        <begin position="1"/>
        <end position="58"/>
    </location>
</feature>
<dbReference type="EMBL" id="JAAXKY010000117">
    <property type="protein sequence ID" value="NMH80848.1"/>
    <property type="molecule type" value="Genomic_DNA"/>
</dbReference>
<dbReference type="InterPro" id="IPR005119">
    <property type="entry name" value="LysR_subst-bd"/>
</dbReference>
<dbReference type="InterPro" id="IPR036388">
    <property type="entry name" value="WH-like_DNA-bd_sf"/>
</dbReference>
<sequence length="303" mass="31607">MELRHLTAFVAVADEGGFTRAADRLHLVQSAVSAAVRNLEKDLGAVLFERSSRGVTLTGAGRALLPEARATLAAATAARESVEQVAGGLRGTVTLGVMQAMRTISVPGVLSVFRTEHPNVTVEVRHAGGSPGNAEQVRDGRLDLAFVSLPDERMPGLAVTPLTREPMLLAVSPEHPLSGRRSVELAALSGEVFVDFPAGWGMREANDRAFAAAAVQRTVAYDINDAATVLDFVGHGLAAGMITASAVEGRRDIVLVPVRHHVPHFETAVAVAAGRRLGAAADALLATICRAAGVGDPGGCLRR</sequence>
<dbReference type="Gene3D" id="1.10.10.10">
    <property type="entry name" value="Winged helix-like DNA-binding domain superfamily/Winged helix DNA-binding domain"/>
    <property type="match status" value="1"/>
</dbReference>
<dbReference type="SUPFAM" id="SSF46785">
    <property type="entry name" value="Winged helix' DNA-binding domain"/>
    <property type="match status" value="1"/>
</dbReference>
<evidence type="ECO:0000256" key="1">
    <source>
        <dbReference type="ARBA" id="ARBA00009437"/>
    </source>
</evidence>
<dbReference type="PROSITE" id="PS50931">
    <property type="entry name" value="HTH_LYSR"/>
    <property type="match status" value="1"/>
</dbReference>
<dbReference type="InterPro" id="IPR036390">
    <property type="entry name" value="WH_DNA-bd_sf"/>
</dbReference>
<proteinExistence type="inferred from homology"/>
<dbReference type="PANTHER" id="PTHR30419:SF31">
    <property type="entry name" value="BLR3139 PROTEIN"/>
    <property type="match status" value="1"/>
</dbReference>
<comment type="similarity">
    <text evidence="1">Belongs to the LysR transcriptional regulatory family.</text>
</comment>
<keyword evidence="3" id="KW-0238">DNA-binding</keyword>
<accession>A0ABX1RKH0</accession>
<dbReference type="Proteomes" id="UP001296706">
    <property type="component" value="Unassembled WGS sequence"/>
</dbReference>
<dbReference type="InterPro" id="IPR000847">
    <property type="entry name" value="LysR_HTH_N"/>
</dbReference>
<evidence type="ECO:0000256" key="3">
    <source>
        <dbReference type="ARBA" id="ARBA00023125"/>
    </source>
</evidence>
<keyword evidence="2" id="KW-0805">Transcription regulation</keyword>
<gene>
    <name evidence="6" type="ORF">HF577_27630</name>
</gene>
<evidence type="ECO:0000256" key="4">
    <source>
        <dbReference type="ARBA" id="ARBA00023163"/>
    </source>
</evidence>
<dbReference type="PANTHER" id="PTHR30419">
    <property type="entry name" value="HTH-TYPE TRANSCRIPTIONAL REGULATOR YBHD"/>
    <property type="match status" value="1"/>
</dbReference>
<keyword evidence="7" id="KW-1185">Reference proteome</keyword>
<dbReference type="SUPFAM" id="SSF53850">
    <property type="entry name" value="Periplasmic binding protein-like II"/>
    <property type="match status" value="1"/>
</dbReference>
<dbReference type="PRINTS" id="PR00039">
    <property type="entry name" value="HTHLYSR"/>
</dbReference>
<reference evidence="6 7" key="1">
    <citation type="submission" date="2020-04" db="EMBL/GenBank/DDBJ databases">
        <authorList>
            <person name="Klaysubun C."/>
            <person name="Duangmal K."/>
            <person name="Lipun K."/>
        </authorList>
    </citation>
    <scope>NUCLEOTIDE SEQUENCE [LARGE SCALE GENOMIC DNA]</scope>
    <source>
        <strain evidence="6 7">JCM 11839</strain>
    </source>
</reference>
<protein>
    <submittedName>
        <fullName evidence="6">LysR family transcriptional regulator</fullName>
    </submittedName>
</protein>
<evidence type="ECO:0000256" key="2">
    <source>
        <dbReference type="ARBA" id="ARBA00023015"/>
    </source>
</evidence>
<dbReference type="InterPro" id="IPR050950">
    <property type="entry name" value="HTH-type_LysR_regulators"/>
</dbReference>